<evidence type="ECO:0000313" key="5">
    <source>
        <dbReference type="EMBL" id="JAG09919.1"/>
    </source>
</evidence>
<dbReference type="EMBL" id="GBHO01033685">
    <property type="protein sequence ID" value="JAG09919.1"/>
    <property type="molecule type" value="Transcribed_RNA"/>
</dbReference>
<dbReference type="Gene3D" id="2.20.70.30">
    <property type="entry name" value="Nascent polypeptide-associated complex domain"/>
    <property type="match status" value="1"/>
</dbReference>
<reference evidence="5" key="2">
    <citation type="submission" date="2014-07" db="EMBL/GenBank/DDBJ databases">
        <authorList>
            <person name="Hull J."/>
        </authorList>
    </citation>
    <scope>NUCLEOTIDE SEQUENCE</scope>
</reference>
<gene>
    <name evidence="5" type="primary">egd1</name>
    <name evidence="5" type="ORF">CM83_100360</name>
    <name evidence="6" type="ORF">g.94304</name>
</gene>
<reference evidence="6" key="3">
    <citation type="journal article" date="2016" name="Gigascience">
        <title>De novo construction of an expanded transcriptome assembly for the western tarnished plant bug, Lygus hesperus.</title>
        <authorList>
            <person name="Tassone E.E."/>
            <person name="Geib S.M."/>
            <person name="Hall B."/>
            <person name="Fabrick J.A."/>
            <person name="Brent C.S."/>
            <person name="Hull J.J."/>
        </authorList>
    </citation>
    <scope>NUCLEOTIDE SEQUENCE</scope>
</reference>
<evidence type="ECO:0000256" key="3">
    <source>
        <dbReference type="SAM" id="MobiDB-lite"/>
    </source>
</evidence>
<evidence type="ECO:0000313" key="6">
    <source>
        <dbReference type="EMBL" id="JAQ15584.1"/>
    </source>
</evidence>
<name>A0A0A9WQ44_LYGHE</name>
<proteinExistence type="inferred from homology"/>
<dbReference type="AlphaFoldDB" id="A0A0A9WQ44"/>
<feature type="domain" description="NAC-A/B" evidence="4">
    <location>
        <begin position="34"/>
        <end position="99"/>
    </location>
</feature>
<accession>A0A0A9WQ44</accession>
<feature type="region of interest" description="Disordered" evidence="3">
    <location>
        <begin position="1"/>
        <end position="39"/>
    </location>
</feature>
<dbReference type="PROSITE" id="PS51151">
    <property type="entry name" value="NAC_AB"/>
    <property type="match status" value="1"/>
</dbReference>
<evidence type="ECO:0000256" key="1">
    <source>
        <dbReference type="ARBA" id="ARBA00005296"/>
    </source>
</evidence>
<protein>
    <recommendedName>
        <fullName evidence="2">Transcription factor BTF3</fullName>
    </recommendedName>
</protein>
<dbReference type="CDD" id="cd22055">
    <property type="entry name" value="NAC_BTF3"/>
    <property type="match status" value="1"/>
</dbReference>
<dbReference type="InterPro" id="IPR039370">
    <property type="entry name" value="BTF3"/>
</dbReference>
<evidence type="ECO:0000256" key="2">
    <source>
        <dbReference type="RuleBase" id="RU361272"/>
    </source>
</evidence>
<feature type="compositionally biased region" description="Basic residues" evidence="3">
    <location>
        <begin position="22"/>
        <end position="32"/>
    </location>
</feature>
<dbReference type="SMART" id="SM01407">
    <property type="entry name" value="NAC"/>
    <property type="match status" value="1"/>
</dbReference>
<organism evidence="5">
    <name type="scientific">Lygus hesperus</name>
    <name type="common">Western plant bug</name>
    <dbReference type="NCBI Taxonomy" id="30085"/>
    <lineage>
        <taxon>Eukaryota</taxon>
        <taxon>Metazoa</taxon>
        <taxon>Ecdysozoa</taxon>
        <taxon>Arthropoda</taxon>
        <taxon>Hexapoda</taxon>
        <taxon>Insecta</taxon>
        <taxon>Pterygota</taxon>
        <taxon>Neoptera</taxon>
        <taxon>Paraneoptera</taxon>
        <taxon>Hemiptera</taxon>
        <taxon>Heteroptera</taxon>
        <taxon>Panheteroptera</taxon>
        <taxon>Cimicomorpha</taxon>
        <taxon>Miridae</taxon>
        <taxon>Mirini</taxon>
        <taxon>Lygus</taxon>
    </lineage>
</organism>
<dbReference type="InterPro" id="IPR002715">
    <property type="entry name" value="Nas_poly-pep-assoc_cplx_dom"/>
</dbReference>
<comment type="similarity">
    <text evidence="1 2">Belongs to the NAC-beta family.</text>
</comment>
<dbReference type="InterPro" id="IPR038187">
    <property type="entry name" value="NAC_A/B_dom_sf"/>
</dbReference>
<reference evidence="5" key="1">
    <citation type="journal article" date="2014" name="PLoS ONE">
        <title>Transcriptome-Based Identification of ABC Transporters in the Western Tarnished Plant Bug Lygus hesperus.</title>
        <authorList>
            <person name="Hull J.J."/>
            <person name="Chaney K."/>
            <person name="Geib S.M."/>
            <person name="Fabrick J.A."/>
            <person name="Brent C.S."/>
            <person name="Walsh D."/>
            <person name="Lavine L.C."/>
        </authorList>
    </citation>
    <scope>NUCLEOTIDE SEQUENCE</scope>
</reference>
<dbReference type="EMBL" id="GDHC01003045">
    <property type="protein sequence ID" value="JAQ15584.1"/>
    <property type="molecule type" value="Transcribed_RNA"/>
</dbReference>
<evidence type="ECO:0000259" key="4">
    <source>
        <dbReference type="PROSITE" id="PS51151"/>
    </source>
</evidence>
<dbReference type="Pfam" id="PF01849">
    <property type="entry name" value="NAC"/>
    <property type="match status" value="1"/>
</dbReference>
<dbReference type="PANTHER" id="PTHR10351">
    <property type="entry name" value="TRANSCRIPTION FACTOR BTF3 FAMILY MEMBER"/>
    <property type="match status" value="1"/>
</dbReference>
<sequence>MPITQEQLRKRAELVRTGGKGSVRRTVKAHHKNSGEDRKVQNTVRRLGVTPLNEIDEAIFYRQDGSVMHFDKPKVQASTQTQCFVVSGDYQIKTAEEVAVKV</sequence>